<reference evidence="2 3" key="1">
    <citation type="submission" date="2014-06" db="EMBL/GenBank/DDBJ databases">
        <authorList>
            <person name="Bishop-Lilly K.A."/>
            <person name="Broomall S.M."/>
            <person name="Chain P.S."/>
            <person name="Chertkov O."/>
            <person name="Coyne S.R."/>
            <person name="Daligault H.E."/>
            <person name="Davenport K.W."/>
            <person name="Erkkila T."/>
            <person name="Frey K.G."/>
            <person name="Gibbons H.S."/>
            <person name="Gu W."/>
            <person name="Jaissle J."/>
            <person name="Johnson S.L."/>
            <person name="Koroleva G.I."/>
            <person name="Ladner J.T."/>
            <person name="Lo C.-C."/>
            <person name="Minogue T.D."/>
            <person name="Munk C."/>
            <person name="Palacios G.F."/>
            <person name="Redden C.L."/>
            <person name="Rosenzweig C.N."/>
            <person name="Scholz M.B."/>
            <person name="Teshima H."/>
            <person name="Xu Y."/>
        </authorList>
    </citation>
    <scope>NUCLEOTIDE SEQUENCE [LARGE SCALE GENOMIC DNA]</scope>
    <source>
        <strain evidence="2 3">EO147</strain>
    </source>
</reference>
<evidence type="ECO:0000313" key="3">
    <source>
        <dbReference type="Proteomes" id="UP000029424"/>
    </source>
</evidence>
<accession>A0AAI8BE88</accession>
<dbReference type="KEGG" id="bok:DM82_4202"/>
<feature type="compositionally biased region" description="Basic residues" evidence="1">
    <location>
        <begin position="218"/>
        <end position="232"/>
    </location>
</feature>
<dbReference type="AlphaFoldDB" id="A0AAI8BE88"/>
<feature type="compositionally biased region" description="Basic and acidic residues" evidence="1">
    <location>
        <begin position="90"/>
        <end position="100"/>
    </location>
</feature>
<feature type="region of interest" description="Disordered" evidence="1">
    <location>
        <begin position="69"/>
        <end position="100"/>
    </location>
</feature>
<dbReference type="Proteomes" id="UP000029424">
    <property type="component" value="Chromosome 2"/>
</dbReference>
<name>A0AAI8BE88_9BURK</name>
<proteinExistence type="predicted"/>
<sequence length="280" mass="31015">MRARPGRRIAWHLECQRKRPILTSPHRESRADAYLEKKPARRLCRIPYFSRSSLPQTVFAHCRIARRPSSLRARKHPDDRPMATTTPEPSRPRPIPDRGLRIAPSSLRRAHRAGPVALAALPRSAAQIRKRAVTMAWTPGLTLVYARAQHARRSASVRLVEGCAHNDRQARRATPAVARSGRAGGRVAGLTRGRARCAAAGHRRAAARSMPDLSPRSPARRRSGRMRRHAARGRMMPHEAAQRVAAGSSIRVSCASAPTARSLNAIGQYWPLAQPCSRFA</sequence>
<evidence type="ECO:0000313" key="2">
    <source>
        <dbReference type="EMBL" id="AIO70702.1"/>
    </source>
</evidence>
<gene>
    <name evidence="2" type="ORF">DM82_4202</name>
</gene>
<protein>
    <submittedName>
        <fullName evidence="2">Uncharacterized protein</fullName>
    </submittedName>
</protein>
<feature type="region of interest" description="Disordered" evidence="1">
    <location>
        <begin position="202"/>
        <end position="237"/>
    </location>
</feature>
<organism evidence="2 3">
    <name type="scientific">Burkholderia oklahomensis</name>
    <dbReference type="NCBI Taxonomy" id="342113"/>
    <lineage>
        <taxon>Bacteria</taxon>
        <taxon>Pseudomonadati</taxon>
        <taxon>Pseudomonadota</taxon>
        <taxon>Betaproteobacteria</taxon>
        <taxon>Burkholderiales</taxon>
        <taxon>Burkholderiaceae</taxon>
        <taxon>Burkholderia</taxon>
        <taxon>pseudomallei group</taxon>
    </lineage>
</organism>
<keyword evidence="3" id="KW-1185">Reference proteome</keyword>
<evidence type="ECO:0000256" key="1">
    <source>
        <dbReference type="SAM" id="MobiDB-lite"/>
    </source>
</evidence>
<dbReference type="EMBL" id="CP008727">
    <property type="protein sequence ID" value="AIO70702.1"/>
    <property type="molecule type" value="Genomic_DNA"/>
</dbReference>